<dbReference type="OrthoDB" id="10483547at2759"/>
<dbReference type="Proteomes" id="UP000789405">
    <property type="component" value="Unassembled WGS sequence"/>
</dbReference>
<keyword evidence="1" id="KW-0175">Coiled coil</keyword>
<accession>A0A9N9K0Q5</accession>
<dbReference type="EMBL" id="CAJVPY010037003">
    <property type="protein sequence ID" value="CAG8802507.1"/>
    <property type="molecule type" value="Genomic_DNA"/>
</dbReference>
<evidence type="ECO:0000313" key="2">
    <source>
        <dbReference type="EMBL" id="CAG8802507.1"/>
    </source>
</evidence>
<proteinExistence type="predicted"/>
<protein>
    <submittedName>
        <fullName evidence="2">12430_t:CDS:1</fullName>
    </submittedName>
</protein>
<feature type="coiled-coil region" evidence="1">
    <location>
        <begin position="12"/>
        <end position="39"/>
    </location>
</feature>
<feature type="non-terminal residue" evidence="2">
    <location>
        <position position="1"/>
    </location>
</feature>
<sequence>ALFNISQLKVQNKILSKHVSKLRTENKALKKENNAFKKKSANEYYLKQFEIRLFEKENKRLKEQPVASVKTVIVGCVFVTKLSKLIYAKYLQPQEHDYICKMSSEDQQLLKVIHICTRDKIP</sequence>
<evidence type="ECO:0000313" key="3">
    <source>
        <dbReference type="Proteomes" id="UP000789405"/>
    </source>
</evidence>
<gene>
    <name evidence="2" type="ORF">DERYTH_LOCUS23691</name>
</gene>
<organism evidence="2 3">
    <name type="scientific">Dentiscutata erythropus</name>
    <dbReference type="NCBI Taxonomy" id="1348616"/>
    <lineage>
        <taxon>Eukaryota</taxon>
        <taxon>Fungi</taxon>
        <taxon>Fungi incertae sedis</taxon>
        <taxon>Mucoromycota</taxon>
        <taxon>Glomeromycotina</taxon>
        <taxon>Glomeromycetes</taxon>
        <taxon>Diversisporales</taxon>
        <taxon>Gigasporaceae</taxon>
        <taxon>Dentiscutata</taxon>
    </lineage>
</organism>
<reference evidence="2" key="1">
    <citation type="submission" date="2021-06" db="EMBL/GenBank/DDBJ databases">
        <authorList>
            <person name="Kallberg Y."/>
            <person name="Tangrot J."/>
            <person name="Rosling A."/>
        </authorList>
    </citation>
    <scope>NUCLEOTIDE SEQUENCE</scope>
    <source>
        <strain evidence="2">MA453B</strain>
    </source>
</reference>
<evidence type="ECO:0000256" key="1">
    <source>
        <dbReference type="SAM" id="Coils"/>
    </source>
</evidence>
<comment type="caution">
    <text evidence="2">The sequence shown here is derived from an EMBL/GenBank/DDBJ whole genome shotgun (WGS) entry which is preliminary data.</text>
</comment>
<dbReference type="AlphaFoldDB" id="A0A9N9K0Q5"/>
<feature type="non-terminal residue" evidence="2">
    <location>
        <position position="122"/>
    </location>
</feature>
<keyword evidence="3" id="KW-1185">Reference proteome</keyword>
<name>A0A9N9K0Q5_9GLOM</name>